<evidence type="ECO:0000313" key="2">
    <source>
        <dbReference type="Proteomes" id="UP001177021"/>
    </source>
</evidence>
<proteinExistence type="predicted"/>
<dbReference type="Proteomes" id="UP001177021">
    <property type="component" value="Unassembled WGS sequence"/>
</dbReference>
<name>A0ACB0IQD1_TRIPR</name>
<keyword evidence="2" id="KW-1185">Reference proteome</keyword>
<protein>
    <submittedName>
        <fullName evidence="1">Uncharacterized protein</fullName>
    </submittedName>
</protein>
<accession>A0ACB0IQD1</accession>
<organism evidence="1 2">
    <name type="scientific">Trifolium pratense</name>
    <name type="common">Red clover</name>
    <dbReference type="NCBI Taxonomy" id="57577"/>
    <lineage>
        <taxon>Eukaryota</taxon>
        <taxon>Viridiplantae</taxon>
        <taxon>Streptophyta</taxon>
        <taxon>Embryophyta</taxon>
        <taxon>Tracheophyta</taxon>
        <taxon>Spermatophyta</taxon>
        <taxon>Magnoliopsida</taxon>
        <taxon>eudicotyledons</taxon>
        <taxon>Gunneridae</taxon>
        <taxon>Pentapetalae</taxon>
        <taxon>rosids</taxon>
        <taxon>fabids</taxon>
        <taxon>Fabales</taxon>
        <taxon>Fabaceae</taxon>
        <taxon>Papilionoideae</taxon>
        <taxon>50 kb inversion clade</taxon>
        <taxon>NPAAA clade</taxon>
        <taxon>Hologalegina</taxon>
        <taxon>IRL clade</taxon>
        <taxon>Trifolieae</taxon>
        <taxon>Trifolium</taxon>
    </lineage>
</organism>
<evidence type="ECO:0000313" key="1">
    <source>
        <dbReference type="EMBL" id="CAJ2634626.1"/>
    </source>
</evidence>
<gene>
    <name evidence="1" type="ORF">MILVUS5_LOCUS5471</name>
</gene>
<reference evidence="1" key="1">
    <citation type="submission" date="2023-10" db="EMBL/GenBank/DDBJ databases">
        <authorList>
            <person name="Rodriguez Cubillos JULIANA M."/>
            <person name="De Vega J."/>
        </authorList>
    </citation>
    <scope>NUCLEOTIDE SEQUENCE</scope>
</reference>
<sequence>MDPSFDMLCDVVPGRESWRVKVRVIRVWEVPNFLNHDQTNSIEMVLIDEKGGKIHATIRKQLLYLFKLKIMEGQTYKLSYLAVAPSSGSYRTTLHPYKFFFQMKTKVQICEGDSIPKFGLSFSNISDVLSHTVDYDYLVDVLGIMTGISVEREYIKDGRVTKMIVMELTDKSGKCEVALFGDYVDILQKKMENTSEGLPVVAVQFAKLKIFRDKVSLQNVMNTTQIFINPDIPEAVELKIGDISSGLDQTGVVPVLGPRAKPTFEEDFIRDNPKSTISSLLGSSEDGIYVVLGIISDLVEGQDWWYPACRCHRIVSADSGAYYCKGCVKHVFHMVPRFKVKFRVRDATGDAIFVVFDSDMFNLIGKQCSDLVSAGKAENAGFYPSELKDLVGTKLLFKVEKSSSTHVLFDGSFRVKRICNDASVMQIFNPSLLQVSTKEIDNKSPESGGLVDDVDDEVVEEEIVEETQLDGFVSDLLVTPETALAPPTKVFAGGSSKRNLSKAFEESDVLYPKVTLKSVKIEKE</sequence>
<dbReference type="EMBL" id="CASHSV030000002">
    <property type="protein sequence ID" value="CAJ2634626.1"/>
    <property type="molecule type" value="Genomic_DNA"/>
</dbReference>
<comment type="caution">
    <text evidence="1">The sequence shown here is derived from an EMBL/GenBank/DDBJ whole genome shotgun (WGS) entry which is preliminary data.</text>
</comment>